<feature type="region of interest" description="Disordered" evidence="1">
    <location>
        <begin position="88"/>
        <end position="111"/>
    </location>
</feature>
<feature type="compositionally biased region" description="Polar residues" evidence="1">
    <location>
        <begin position="145"/>
        <end position="156"/>
    </location>
</feature>
<evidence type="ECO:0000256" key="1">
    <source>
        <dbReference type="SAM" id="MobiDB-lite"/>
    </source>
</evidence>
<feature type="compositionally biased region" description="Low complexity" evidence="1">
    <location>
        <begin position="201"/>
        <end position="211"/>
    </location>
</feature>
<protein>
    <submittedName>
        <fullName evidence="2">Uncharacterized protein</fullName>
    </submittedName>
</protein>
<comment type="caution">
    <text evidence="2">The sequence shown here is derived from an EMBL/GenBank/DDBJ whole genome shotgun (WGS) entry which is preliminary data.</text>
</comment>
<dbReference type="Proteomes" id="UP000826195">
    <property type="component" value="Unassembled WGS sequence"/>
</dbReference>
<gene>
    <name evidence="2" type="ORF">KQX54_007539</name>
</gene>
<dbReference type="AlphaFoldDB" id="A0AAV7ITT1"/>
<sequence length="417" mass="47033">MAIRKFFLINRENSDRDEIISRKEIFIENEENGKLVYNPIAAAGTYNDEEKFVIFNNKKAIYVQILGNDDSAEKLKDENSKQLKRVIKKKKPEKKSNRKRKADSRKDEITETKKIKKRLSDARKDVINSSDGMYFSQRKDSAVLQETDSINNTSKSVGRKTEDVNKEKPINYDEISPYDSGDDLSKHSNKTNTSASFHYGSTESDSESSQSGITKAVIETSKQNKLSTGVDEQTCTVGSEKPLSEDMQEASTIVNLNDDISPVKQSGIENNLSSKPKILHMKILDETEMIDTNKSKAGSFSTVLPETNKLGINSSSSFDKSDLKVNKDTKVTSIKKNSEPKTSSRKKVEVLSGIAIDKDWYERAQDAIDIKTRVNCLLNGYWSDEIAIKLCLKIRSDHKHLQEVSQDDISNIKGYEN</sequence>
<keyword evidence="3" id="KW-1185">Reference proteome</keyword>
<proteinExistence type="predicted"/>
<accession>A0AAV7ITT1</accession>
<feature type="compositionally biased region" description="Basic residues" evidence="1">
    <location>
        <begin position="88"/>
        <end position="103"/>
    </location>
</feature>
<feature type="compositionally biased region" description="Basic and acidic residues" evidence="1">
    <location>
        <begin position="159"/>
        <end position="171"/>
    </location>
</feature>
<reference evidence="2 3" key="1">
    <citation type="journal article" date="2021" name="J. Hered.">
        <title>A chromosome-level genome assembly of the parasitoid wasp, Cotesia glomerata (Hymenoptera: Braconidae).</title>
        <authorList>
            <person name="Pinto B.J."/>
            <person name="Weis J.J."/>
            <person name="Gamble T."/>
            <person name="Ode P.J."/>
            <person name="Paul R."/>
            <person name="Zaspel J.M."/>
        </authorList>
    </citation>
    <scope>NUCLEOTIDE SEQUENCE [LARGE SCALE GENOMIC DNA]</scope>
    <source>
        <strain evidence="2">CgM1</strain>
    </source>
</reference>
<evidence type="ECO:0000313" key="3">
    <source>
        <dbReference type="Proteomes" id="UP000826195"/>
    </source>
</evidence>
<organism evidence="2 3">
    <name type="scientific">Cotesia glomerata</name>
    <name type="common">Lepidopteran parasitic wasp</name>
    <name type="synonym">Apanteles glomeratus</name>
    <dbReference type="NCBI Taxonomy" id="32391"/>
    <lineage>
        <taxon>Eukaryota</taxon>
        <taxon>Metazoa</taxon>
        <taxon>Ecdysozoa</taxon>
        <taxon>Arthropoda</taxon>
        <taxon>Hexapoda</taxon>
        <taxon>Insecta</taxon>
        <taxon>Pterygota</taxon>
        <taxon>Neoptera</taxon>
        <taxon>Endopterygota</taxon>
        <taxon>Hymenoptera</taxon>
        <taxon>Apocrita</taxon>
        <taxon>Ichneumonoidea</taxon>
        <taxon>Braconidae</taxon>
        <taxon>Microgastrinae</taxon>
        <taxon>Cotesia</taxon>
    </lineage>
</organism>
<name>A0AAV7ITT1_COTGL</name>
<feature type="region of interest" description="Disordered" evidence="1">
    <location>
        <begin position="145"/>
        <end position="213"/>
    </location>
</feature>
<evidence type="ECO:0000313" key="2">
    <source>
        <dbReference type="EMBL" id="KAH0557522.1"/>
    </source>
</evidence>
<dbReference type="EMBL" id="JAHXZJ010000747">
    <property type="protein sequence ID" value="KAH0557522.1"/>
    <property type="molecule type" value="Genomic_DNA"/>
</dbReference>